<dbReference type="OrthoDB" id="5022096at2759"/>
<feature type="transmembrane region" description="Helical" evidence="7">
    <location>
        <begin position="265"/>
        <end position="282"/>
    </location>
</feature>
<proteinExistence type="inferred from homology"/>
<feature type="region of interest" description="Disordered" evidence="6">
    <location>
        <begin position="1"/>
        <end position="22"/>
    </location>
</feature>
<feature type="transmembrane region" description="Helical" evidence="7">
    <location>
        <begin position="66"/>
        <end position="89"/>
    </location>
</feature>
<dbReference type="PANTHER" id="PTHR33048:SF167">
    <property type="entry name" value="INTEGRAL MEMBRANE PROTEIN"/>
    <property type="match status" value="1"/>
</dbReference>
<evidence type="ECO:0000259" key="8">
    <source>
        <dbReference type="Pfam" id="PF20684"/>
    </source>
</evidence>
<comment type="subcellular location">
    <subcellularLocation>
        <location evidence="1">Membrane</location>
        <topology evidence="1">Multi-pass membrane protein</topology>
    </subcellularLocation>
</comment>
<evidence type="ECO:0000256" key="6">
    <source>
        <dbReference type="SAM" id="MobiDB-lite"/>
    </source>
</evidence>
<dbReference type="InterPro" id="IPR052337">
    <property type="entry name" value="SAT4-like"/>
</dbReference>
<dbReference type="EMBL" id="ML992501">
    <property type="protein sequence ID" value="KAF2228225.1"/>
    <property type="molecule type" value="Genomic_DNA"/>
</dbReference>
<feature type="transmembrane region" description="Helical" evidence="7">
    <location>
        <begin position="33"/>
        <end position="54"/>
    </location>
</feature>
<dbReference type="GO" id="GO:0016020">
    <property type="term" value="C:membrane"/>
    <property type="evidence" value="ECO:0007669"/>
    <property type="project" value="UniProtKB-SubCell"/>
</dbReference>
<dbReference type="PANTHER" id="PTHR33048">
    <property type="entry name" value="PTH11-LIKE INTEGRAL MEMBRANE PROTEIN (AFU_ORTHOLOGUE AFUA_5G11245)"/>
    <property type="match status" value="1"/>
</dbReference>
<reference evidence="10" key="1">
    <citation type="journal article" date="2020" name="Stud. Mycol.">
        <title>101 Dothideomycetes genomes: A test case for predicting lifestyles and emergence of pathogens.</title>
        <authorList>
            <person name="Haridas S."/>
            <person name="Albert R."/>
            <person name="Binder M."/>
            <person name="Bloem J."/>
            <person name="LaButti K."/>
            <person name="Salamov A."/>
            <person name="Andreopoulos B."/>
            <person name="Baker S."/>
            <person name="Barry K."/>
            <person name="Bills G."/>
            <person name="Bluhm B."/>
            <person name="Cannon C."/>
            <person name="Castanera R."/>
            <person name="Culley D."/>
            <person name="Daum C."/>
            <person name="Ezra D."/>
            <person name="Gonzalez J."/>
            <person name="Henrissat B."/>
            <person name="Kuo A."/>
            <person name="Liang C."/>
            <person name="Lipzen A."/>
            <person name="Lutzoni F."/>
            <person name="Magnuson J."/>
            <person name="Mondo S."/>
            <person name="Nolan M."/>
            <person name="Ohm R."/>
            <person name="Pangilinan J."/>
            <person name="Park H.-J."/>
            <person name="Ramirez L."/>
            <person name="Alfaro M."/>
            <person name="Sun H."/>
            <person name="Tritt A."/>
            <person name="Yoshinaga Y."/>
            <person name="Zwiers L.-H."/>
            <person name="Turgeon B."/>
            <person name="Goodwin S."/>
            <person name="Spatafora J."/>
            <person name="Crous P."/>
            <person name="Grigoriev I."/>
        </authorList>
    </citation>
    <scope>NUCLEOTIDE SEQUENCE [LARGE SCALE GENOMIC DNA]</scope>
    <source>
        <strain evidence="10">CECT 20119</strain>
    </source>
</reference>
<sequence>MRAAQLVARQGPPPTPGPPRSAEYLAESHASNILGLIGFFTVAIIITMILRLYVRKVLLKSVGSDDIVMAVATVCAVGVFAGFCAQVQYGLGRHTEVIDLDMQQGFQRVQFPVSLFTTTGVTLTKISIALLLMRLVTDSRVIIFLWCFIALISSYTLASDLTIVLACIPVNAQWNFALMSTAKCFPISTFTNLGLANSVVTIATDLILALLPMPIVWKLHADIRTKIALMAVLALGLIACAAGAVKVYYQLTFLSQPDRFYNNSFPVWGALEICIAILAGNLPTLKPLFSNFFAEISSAVKYGSRTGGPSRNTKINENASRVNASAVRNVESPPSDDGQIASKEFDAGVIVEEITITQTKA</sequence>
<keyword evidence="4 7" id="KW-0472">Membrane</keyword>
<feature type="transmembrane region" description="Helical" evidence="7">
    <location>
        <begin position="194"/>
        <end position="215"/>
    </location>
</feature>
<feature type="transmembrane region" description="Helical" evidence="7">
    <location>
        <begin position="144"/>
        <end position="174"/>
    </location>
</feature>
<evidence type="ECO:0000256" key="1">
    <source>
        <dbReference type="ARBA" id="ARBA00004141"/>
    </source>
</evidence>
<evidence type="ECO:0000256" key="3">
    <source>
        <dbReference type="ARBA" id="ARBA00022989"/>
    </source>
</evidence>
<gene>
    <name evidence="9" type="ORF">BDZ85DRAFT_187943</name>
</gene>
<evidence type="ECO:0000256" key="7">
    <source>
        <dbReference type="SAM" id="Phobius"/>
    </source>
</evidence>
<dbReference type="Pfam" id="PF20684">
    <property type="entry name" value="Fung_rhodopsin"/>
    <property type="match status" value="1"/>
</dbReference>
<dbReference type="InterPro" id="IPR049326">
    <property type="entry name" value="Rhodopsin_dom_fungi"/>
</dbReference>
<organism evidence="9 10">
    <name type="scientific">Elsinoe ampelina</name>
    <dbReference type="NCBI Taxonomy" id="302913"/>
    <lineage>
        <taxon>Eukaryota</taxon>
        <taxon>Fungi</taxon>
        <taxon>Dikarya</taxon>
        <taxon>Ascomycota</taxon>
        <taxon>Pezizomycotina</taxon>
        <taxon>Dothideomycetes</taxon>
        <taxon>Dothideomycetidae</taxon>
        <taxon>Myriangiales</taxon>
        <taxon>Elsinoaceae</taxon>
        <taxon>Elsinoe</taxon>
    </lineage>
</organism>
<evidence type="ECO:0000256" key="5">
    <source>
        <dbReference type="ARBA" id="ARBA00038359"/>
    </source>
</evidence>
<feature type="domain" description="Rhodopsin" evidence="8">
    <location>
        <begin position="50"/>
        <end position="290"/>
    </location>
</feature>
<feature type="transmembrane region" description="Helical" evidence="7">
    <location>
        <begin position="227"/>
        <end position="245"/>
    </location>
</feature>
<keyword evidence="3 7" id="KW-1133">Transmembrane helix</keyword>
<name>A0A6A6GR63_9PEZI</name>
<evidence type="ECO:0000256" key="4">
    <source>
        <dbReference type="ARBA" id="ARBA00023136"/>
    </source>
</evidence>
<keyword evidence="10" id="KW-1185">Reference proteome</keyword>
<evidence type="ECO:0000313" key="9">
    <source>
        <dbReference type="EMBL" id="KAF2228225.1"/>
    </source>
</evidence>
<evidence type="ECO:0000256" key="2">
    <source>
        <dbReference type="ARBA" id="ARBA00022692"/>
    </source>
</evidence>
<accession>A0A6A6GR63</accession>
<dbReference type="AlphaFoldDB" id="A0A6A6GR63"/>
<protein>
    <recommendedName>
        <fullName evidence="8">Rhodopsin domain-containing protein</fullName>
    </recommendedName>
</protein>
<feature type="transmembrane region" description="Helical" evidence="7">
    <location>
        <begin position="109"/>
        <end position="132"/>
    </location>
</feature>
<dbReference type="Proteomes" id="UP000799538">
    <property type="component" value="Unassembled WGS sequence"/>
</dbReference>
<keyword evidence="2 7" id="KW-0812">Transmembrane</keyword>
<evidence type="ECO:0000313" key="10">
    <source>
        <dbReference type="Proteomes" id="UP000799538"/>
    </source>
</evidence>
<comment type="similarity">
    <text evidence="5">Belongs to the SAT4 family.</text>
</comment>